<dbReference type="SMART" id="SM00347">
    <property type="entry name" value="HTH_MARR"/>
    <property type="match status" value="1"/>
</dbReference>
<organism evidence="6">
    <name type="scientific">Eubacterium limosum</name>
    <dbReference type="NCBI Taxonomy" id="1736"/>
    <lineage>
        <taxon>Bacteria</taxon>
        <taxon>Bacillati</taxon>
        <taxon>Bacillota</taxon>
        <taxon>Clostridia</taxon>
        <taxon>Eubacteriales</taxon>
        <taxon>Eubacteriaceae</taxon>
        <taxon>Eubacterium</taxon>
    </lineage>
</organism>
<dbReference type="EMBL" id="CACRTR010000001">
    <property type="protein sequence ID" value="VYT61670.1"/>
    <property type="molecule type" value="Genomic_DNA"/>
</dbReference>
<dbReference type="InterPro" id="IPR036390">
    <property type="entry name" value="WH_DNA-bd_sf"/>
</dbReference>
<accession>A0A6N2Y799</accession>
<sequence>MNELNEKLMEQFRKYQVLMHQGMRRFAPRGPKEDPHHGQGKVLVMLAENDGVSQKLLTEQSGIRPASLSELIIKLERNGLVERQRNEEDKRNRNVYLTEEGRALAETIKSRKDESADFLFDVLSEEEKETLTVLFDKLITSLEDKVADMDEEMPPLAPPHPHLPHGGLHGPHHGPHHEHFGGPHGPHHGPGPHDPEHPQPPRHPEAEEEDKIVLDVLNEEQEEE</sequence>
<evidence type="ECO:0000256" key="4">
    <source>
        <dbReference type="SAM" id="MobiDB-lite"/>
    </source>
</evidence>
<dbReference type="SUPFAM" id="SSF46785">
    <property type="entry name" value="Winged helix' DNA-binding domain"/>
    <property type="match status" value="1"/>
</dbReference>
<feature type="compositionally biased region" description="Basic and acidic residues" evidence="4">
    <location>
        <begin position="191"/>
        <end position="205"/>
    </location>
</feature>
<evidence type="ECO:0000256" key="3">
    <source>
        <dbReference type="ARBA" id="ARBA00023163"/>
    </source>
</evidence>
<keyword evidence="1" id="KW-0805">Transcription regulation</keyword>
<dbReference type="PROSITE" id="PS01117">
    <property type="entry name" value="HTH_MARR_1"/>
    <property type="match status" value="1"/>
</dbReference>
<evidence type="ECO:0000313" key="6">
    <source>
        <dbReference type="EMBL" id="VYT61670.1"/>
    </source>
</evidence>
<dbReference type="GO" id="GO:0003700">
    <property type="term" value="F:DNA-binding transcription factor activity"/>
    <property type="evidence" value="ECO:0007669"/>
    <property type="project" value="InterPro"/>
</dbReference>
<name>A0A6N2Y799_EUBLI</name>
<evidence type="ECO:0000256" key="1">
    <source>
        <dbReference type="ARBA" id="ARBA00023015"/>
    </source>
</evidence>
<keyword evidence="2" id="KW-0238">DNA-binding</keyword>
<dbReference type="PANTHER" id="PTHR42756">
    <property type="entry name" value="TRANSCRIPTIONAL REGULATOR, MARR"/>
    <property type="match status" value="1"/>
</dbReference>
<reference evidence="6" key="1">
    <citation type="submission" date="2019-11" db="EMBL/GenBank/DDBJ databases">
        <authorList>
            <person name="Feng L."/>
        </authorList>
    </citation>
    <scope>NUCLEOTIDE SEQUENCE</scope>
    <source>
        <strain evidence="6">ElimosumLFYP34</strain>
    </source>
</reference>
<feature type="domain" description="HTH marR-type" evidence="5">
    <location>
        <begin position="1"/>
        <end position="140"/>
    </location>
</feature>
<dbReference type="GO" id="GO:0003677">
    <property type="term" value="F:DNA binding"/>
    <property type="evidence" value="ECO:0007669"/>
    <property type="project" value="UniProtKB-KW"/>
</dbReference>
<dbReference type="InterPro" id="IPR023187">
    <property type="entry name" value="Tscrpt_reg_MarR-type_CS"/>
</dbReference>
<evidence type="ECO:0000256" key="2">
    <source>
        <dbReference type="ARBA" id="ARBA00023125"/>
    </source>
</evidence>
<keyword evidence="3" id="KW-0804">Transcription</keyword>
<dbReference type="PRINTS" id="PR00598">
    <property type="entry name" value="HTHMARR"/>
</dbReference>
<dbReference type="InterPro" id="IPR000835">
    <property type="entry name" value="HTH_MarR-typ"/>
</dbReference>
<protein>
    <submittedName>
        <fullName evidence="6">Transcriptional regulator HosA</fullName>
    </submittedName>
</protein>
<feature type="region of interest" description="Disordered" evidence="4">
    <location>
        <begin position="151"/>
        <end position="224"/>
    </location>
</feature>
<dbReference type="Pfam" id="PF01047">
    <property type="entry name" value="MarR"/>
    <property type="match status" value="1"/>
</dbReference>
<gene>
    <name evidence="6" type="primary">hosA_1</name>
    <name evidence="6" type="ORF">ELLFYP34_00019</name>
</gene>
<evidence type="ECO:0000259" key="5">
    <source>
        <dbReference type="PROSITE" id="PS50995"/>
    </source>
</evidence>
<dbReference type="AlphaFoldDB" id="A0A6N2Y799"/>
<dbReference type="PANTHER" id="PTHR42756:SF1">
    <property type="entry name" value="TRANSCRIPTIONAL REPRESSOR OF EMRAB OPERON"/>
    <property type="match status" value="1"/>
</dbReference>
<dbReference type="InterPro" id="IPR036388">
    <property type="entry name" value="WH-like_DNA-bd_sf"/>
</dbReference>
<dbReference type="Gene3D" id="1.10.10.10">
    <property type="entry name" value="Winged helix-like DNA-binding domain superfamily/Winged helix DNA-binding domain"/>
    <property type="match status" value="1"/>
</dbReference>
<dbReference type="PROSITE" id="PS50995">
    <property type="entry name" value="HTH_MARR_2"/>
    <property type="match status" value="1"/>
</dbReference>
<proteinExistence type="predicted"/>